<dbReference type="AlphaFoldDB" id="A0A2N9JMK1"/>
<reference evidence="4 5" key="1">
    <citation type="submission" date="2018-02" db="EMBL/GenBank/DDBJ databases">
        <authorList>
            <person name="Cohen D.B."/>
            <person name="Kent A.D."/>
        </authorList>
    </citation>
    <scope>NUCLEOTIDE SEQUENCE [LARGE SCALE GENOMIC DNA]</scope>
    <source>
        <strain evidence="4">1</strain>
    </source>
</reference>
<dbReference type="Pfam" id="PF20990">
    <property type="entry name" value="DUF2207_C"/>
    <property type="match status" value="1"/>
</dbReference>
<dbReference type="EMBL" id="LT985188">
    <property type="protein sequence ID" value="SPD88808.1"/>
    <property type="molecule type" value="Genomic_DNA"/>
</dbReference>
<feature type="domain" description="Predicted membrane protein YciQ-like C-terminal" evidence="3">
    <location>
        <begin position="312"/>
        <end position="535"/>
    </location>
</feature>
<keyword evidence="1" id="KW-0812">Transmembrane</keyword>
<dbReference type="InterPro" id="IPR048389">
    <property type="entry name" value="YciQ-like_C"/>
</dbReference>
<proteinExistence type="predicted"/>
<sequence length="581" mass="61855">MLRRALTEMPHCEGSIVSRLPVIVLTRLFAGLLVLAAVVVGPSATRAMAAETVETYVVQGAINADGSLNVTATITFDGAAPAGLVQKFANARQVIGDREYVYTLRDVKATIADQPINATVTQQDGQTVVTMPTQGATAPVVLSYTVLGAAIKEPSGETTVMWRLLQGLSLPVKQFTATLTVPTMIQAVLCNAGPPVSPGVCTSWGGGTHEYPDPTFSDGPRGVGEVVEVIVRFPEGAVTPNEQIRDVWTLGKAFSTAPLPLSLALIALVLGGLAFWAVHRRMGRDAVGAGQSTPVAEFHPVGDGEAEFRVLDGVRPGQVGTLVDERVDPVDVTATLIDLAVRGHLRFTELPKESAYAVREWTLSRLAGGDDLLPYERTLLDAVAPEGGEPVLLSQLPEAVGAVIVTVQNELYDDVVKLGWFAQRPDQTRNTWFRIGLGCVVVAVLATIGLAAFTGFGLLGLALIAVSLLVVFLGQEMPARTEKGVAMLNGLGMLRADLLGQPTDSMPKGQELAELSEVLPYAVVLGGYERWLQALADADGDLDADSTDLNWYHAPDDWRLSDLPASLDRLIITIQGKLFSR</sequence>
<evidence type="ECO:0000313" key="5">
    <source>
        <dbReference type="Proteomes" id="UP000238164"/>
    </source>
</evidence>
<keyword evidence="1" id="KW-0472">Membrane</keyword>
<organism evidence="4 5">
    <name type="scientific">Micropruina glycogenica</name>
    <dbReference type="NCBI Taxonomy" id="75385"/>
    <lineage>
        <taxon>Bacteria</taxon>
        <taxon>Bacillati</taxon>
        <taxon>Actinomycetota</taxon>
        <taxon>Actinomycetes</taxon>
        <taxon>Propionibacteriales</taxon>
        <taxon>Nocardioidaceae</taxon>
        <taxon>Micropruina</taxon>
    </lineage>
</organism>
<dbReference type="KEGG" id="mgg:MPLG2_3778"/>
<feature type="transmembrane region" description="Helical" evidence="1">
    <location>
        <begin position="431"/>
        <end position="450"/>
    </location>
</feature>
<dbReference type="Proteomes" id="UP000238164">
    <property type="component" value="Chromosome 1"/>
</dbReference>
<feature type="transmembrane region" description="Helical" evidence="1">
    <location>
        <begin position="259"/>
        <end position="278"/>
    </location>
</feature>
<evidence type="ECO:0000256" key="1">
    <source>
        <dbReference type="SAM" id="Phobius"/>
    </source>
</evidence>
<keyword evidence="5" id="KW-1185">Reference proteome</keyword>
<protein>
    <submittedName>
        <fullName evidence="4">Predicted membrane protein</fullName>
    </submittedName>
</protein>
<dbReference type="InterPro" id="IPR018702">
    <property type="entry name" value="DUF2207"/>
</dbReference>
<dbReference type="Pfam" id="PF09972">
    <property type="entry name" value="DUF2207"/>
    <property type="match status" value="1"/>
</dbReference>
<feature type="transmembrane region" description="Helical" evidence="1">
    <location>
        <begin position="456"/>
        <end position="474"/>
    </location>
</feature>
<feature type="domain" description="DUF2207" evidence="2">
    <location>
        <begin position="53"/>
        <end position="194"/>
    </location>
</feature>
<gene>
    <name evidence="4" type="ORF">MPLG2_3778</name>
</gene>
<evidence type="ECO:0000259" key="2">
    <source>
        <dbReference type="Pfam" id="PF09972"/>
    </source>
</evidence>
<keyword evidence="1" id="KW-1133">Transmembrane helix</keyword>
<evidence type="ECO:0000313" key="4">
    <source>
        <dbReference type="EMBL" id="SPD88808.1"/>
    </source>
</evidence>
<name>A0A2N9JMK1_9ACTN</name>
<evidence type="ECO:0000259" key="3">
    <source>
        <dbReference type="Pfam" id="PF20990"/>
    </source>
</evidence>
<accession>A0A2N9JMK1</accession>